<feature type="domain" description="DNA polymerase III delta subunit-like C-terminal" evidence="10">
    <location>
        <begin position="216"/>
        <end position="336"/>
    </location>
</feature>
<evidence type="ECO:0000256" key="1">
    <source>
        <dbReference type="ARBA" id="ARBA00012417"/>
    </source>
</evidence>
<evidence type="ECO:0000256" key="4">
    <source>
        <dbReference type="ARBA" id="ARBA00022695"/>
    </source>
</evidence>
<dbReference type="NCBIfam" id="TIGR01128">
    <property type="entry name" value="holA"/>
    <property type="match status" value="1"/>
</dbReference>
<dbReference type="Proteomes" id="UP001438112">
    <property type="component" value="Unassembled WGS sequence"/>
</dbReference>
<dbReference type="InterPro" id="IPR048466">
    <property type="entry name" value="DNA_pol3_delta-like_C"/>
</dbReference>
<proteinExistence type="inferred from homology"/>
<dbReference type="SUPFAM" id="SSF52540">
    <property type="entry name" value="P-loop containing nucleoside triphosphate hydrolases"/>
    <property type="match status" value="1"/>
</dbReference>
<dbReference type="EMBL" id="BAABVV010000024">
    <property type="protein sequence ID" value="GAA6114002.1"/>
    <property type="molecule type" value="Genomic_DNA"/>
</dbReference>
<evidence type="ECO:0000256" key="5">
    <source>
        <dbReference type="ARBA" id="ARBA00022705"/>
    </source>
</evidence>
<keyword evidence="6" id="KW-0239">DNA-directed DNA polymerase</keyword>
<evidence type="ECO:0000256" key="7">
    <source>
        <dbReference type="ARBA" id="ARBA00034754"/>
    </source>
</evidence>
<dbReference type="PANTHER" id="PTHR34388">
    <property type="entry name" value="DNA POLYMERASE III SUBUNIT DELTA"/>
    <property type="match status" value="1"/>
</dbReference>
<keyword evidence="12" id="KW-1185">Reference proteome</keyword>
<dbReference type="Pfam" id="PF06144">
    <property type="entry name" value="DNA_pol3_delta"/>
    <property type="match status" value="1"/>
</dbReference>
<evidence type="ECO:0000259" key="10">
    <source>
        <dbReference type="Pfam" id="PF21694"/>
    </source>
</evidence>
<dbReference type="Gene3D" id="1.10.8.60">
    <property type="match status" value="1"/>
</dbReference>
<dbReference type="Gene3D" id="1.20.272.10">
    <property type="match status" value="1"/>
</dbReference>
<gene>
    <name evidence="11" type="primary">holA</name>
    <name evidence="11" type="ORF">AP20H10_03650</name>
</gene>
<dbReference type="PANTHER" id="PTHR34388:SF1">
    <property type="entry name" value="DNA POLYMERASE III SUBUNIT DELTA"/>
    <property type="match status" value="1"/>
</dbReference>
<evidence type="ECO:0000256" key="2">
    <source>
        <dbReference type="ARBA" id="ARBA00017703"/>
    </source>
</evidence>
<comment type="caution">
    <text evidence="11">The sequence shown here is derived from an EMBL/GenBank/DDBJ whole genome shotgun (WGS) entry which is preliminary data.</text>
</comment>
<evidence type="ECO:0000256" key="3">
    <source>
        <dbReference type="ARBA" id="ARBA00022679"/>
    </source>
</evidence>
<feature type="domain" description="DNA polymerase III delta N-terminal" evidence="9">
    <location>
        <begin position="19"/>
        <end position="142"/>
    </location>
</feature>
<organism evidence="11 12">
    <name type="scientific">Apilactobacillus apinorum</name>
    <dbReference type="NCBI Taxonomy" id="1218495"/>
    <lineage>
        <taxon>Bacteria</taxon>
        <taxon>Bacillati</taxon>
        <taxon>Bacillota</taxon>
        <taxon>Bacilli</taxon>
        <taxon>Lactobacillales</taxon>
        <taxon>Lactobacillaceae</taxon>
        <taxon>Apilactobacillus</taxon>
    </lineage>
</organism>
<dbReference type="Gene3D" id="3.40.50.300">
    <property type="entry name" value="P-loop containing nucleotide triphosphate hydrolases"/>
    <property type="match status" value="1"/>
</dbReference>
<dbReference type="InterPro" id="IPR008921">
    <property type="entry name" value="DNA_pol3_clamp-load_cplx_C"/>
</dbReference>
<comment type="catalytic activity">
    <reaction evidence="8">
        <text>DNA(n) + a 2'-deoxyribonucleoside 5'-triphosphate = DNA(n+1) + diphosphate</text>
        <dbReference type="Rhea" id="RHEA:22508"/>
        <dbReference type="Rhea" id="RHEA-COMP:17339"/>
        <dbReference type="Rhea" id="RHEA-COMP:17340"/>
        <dbReference type="ChEBI" id="CHEBI:33019"/>
        <dbReference type="ChEBI" id="CHEBI:61560"/>
        <dbReference type="ChEBI" id="CHEBI:173112"/>
        <dbReference type="EC" id="2.7.7.7"/>
    </reaction>
</comment>
<keyword evidence="5" id="KW-0235">DNA replication</keyword>
<evidence type="ECO:0000313" key="12">
    <source>
        <dbReference type="Proteomes" id="UP001438112"/>
    </source>
</evidence>
<dbReference type="InterPro" id="IPR027417">
    <property type="entry name" value="P-loop_NTPase"/>
</dbReference>
<comment type="similarity">
    <text evidence="7">Belongs to the DNA polymerase HolA subunit family.</text>
</comment>
<reference evidence="11 12" key="1">
    <citation type="submission" date="2024-03" db="EMBL/GenBank/DDBJ databases">
        <title>Inconsistent identification of Apilactobacillus kunkeei-related strains obtained by well-developed overall genome related indices.</title>
        <authorList>
            <person name="Maeno S."/>
            <person name="Endo A."/>
        </authorList>
    </citation>
    <scope>NUCLEOTIDE SEQUENCE [LARGE SCALE GENOMIC DNA]</scope>
    <source>
        <strain evidence="11 12">20H-10</strain>
    </source>
</reference>
<evidence type="ECO:0000256" key="8">
    <source>
        <dbReference type="ARBA" id="ARBA00049244"/>
    </source>
</evidence>
<keyword evidence="3" id="KW-0808">Transferase</keyword>
<evidence type="ECO:0000313" key="11">
    <source>
        <dbReference type="EMBL" id="GAA6114002.1"/>
    </source>
</evidence>
<keyword evidence="4" id="KW-0548">Nucleotidyltransferase</keyword>
<dbReference type="RefSeq" id="WP_353317424.1">
    <property type="nucleotide sequence ID" value="NZ_BAABVV010000024.1"/>
</dbReference>
<dbReference type="InterPro" id="IPR005790">
    <property type="entry name" value="DNA_polIII_delta"/>
</dbReference>
<evidence type="ECO:0000256" key="6">
    <source>
        <dbReference type="ARBA" id="ARBA00022932"/>
    </source>
</evidence>
<sequence length="342" mass="39011">MNVNEVKQDIKNNKLKPIYLILGQEEYLIEQLKKEFYKIIPDEEKTMNFASYDMESQNVAVAVEDAASFPFFGEKRLVFVTNPYFLTGDNTKNSVDHDLDSFLEYVSHPVDSTVMVIIAPYNKLDARKKITKELKKTAEFIDFSQIDEKAVTTYVSNFIQNAGYKIENATLQSFIERVSGDLSKAMNEIPKLLLYCQNDKVITIDAINSLVAKSLDQNVFDLINLVMKKNSKEAIDLYRNLLLEDQEPLQINGALVSQFSLLIQVMGLANKGYSQGNIATKLGVHPYRAKLAMQNIRKYNFKSLSDAYLGLVDLETKLKSTQESPELLFQMFTLKFVDNQIN</sequence>
<dbReference type="InterPro" id="IPR010372">
    <property type="entry name" value="DNA_pol3_delta_N"/>
</dbReference>
<dbReference type="Pfam" id="PF21694">
    <property type="entry name" value="DNA_pol3_delta_C"/>
    <property type="match status" value="1"/>
</dbReference>
<protein>
    <recommendedName>
        <fullName evidence="2">DNA polymerase III subunit delta</fullName>
        <ecNumber evidence="1">2.7.7.7</ecNumber>
    </recommendedName>
</protein>
<accession>A0ABP9ZGS8</accession>
<dbReference type="EC" id="2.7.7.7" evidence="1"/>
<name>A0ABP9ZGS8_9LACO</name>
<dbReference type="SUPFAM" id="SSF48019">
    <property type="entry name" value="post-AAA+ oligomerization domain-like"/>
    <property type="match status" value="1"/>
</dbReference>
<evidence type="ECO:0000259" key="9">
    <source>
        <dbReference type="Pfam" id="PF06144"/>
    </source>
</evidence>